<evidence type="ECO:0000256" key="7">
    <source>
        <dbReference type="ARBA" id="ARBA00022692"/>
    </source>
</evidence>
<keyword evidence="12" id="KW-0472">Membrane</keyword>
<feature type="domain" description="Polysaccharide chain length determinant N-terminal" evidence="15">
    <location>
        <begin position="5"/>
        <end position="91"/>
    </location>
</feature>
<evidence type="ECO:0000256" key="5">
    <source>
        <dbReference type="ARBA" id="ARBA00022519"/>
    </source>
</evidence>
<evidence type="ECO:0000256" key="13">
    <source>
        <dbReference type="ARBA" id="ARBA00023137"/>
    </source>
</evidence>
<evidence type="ECO:0000256" key="9">
    <source>
        <dbReference type="ARBA" id="ARBA00022777"/>
    </source>
</evidence>
<keyword evidence="11" id="KW-1133">Transmembrane helix</keyword>
<evidence type="ECO:0000259" key="16">
    <source>
        <dbReference type="Pfam" id="PF13614"/>
    </source>
</evidence>
<evidence type="ECO:0000256" key="4">
    <source>
        <dbReference type="ARBA" id="ARBA00022475"/>
    </source>
</evidence>
<organism evidence="17 18">
    <name type="scientific">Aeromicrobium flavum</name>
    <dbReference type="NCBI Taxonomy" id="416568"/>
    <lineage>
        <taxon>Bacteria</taxon>
        <taxon>Bacillati</taxon>
        <taxon>Actinomycetota</taxon>
        <taxon>Actinomycetes</taxon>
        <taxon>Propionibacteriales</taxon>
        <taxon>Nocardioidaceae</taxon>
        <taxon>Aeromicrobium</taxon>
    </lineage>
</organism>
<dbReference type="InterPro" id="IPR005702">
    <property type="entry name" value="Wzc-like_C"/>
</dbReference>
<dbReference type="PANTHER" id="PTHR32309:SF31">
    <property type="entry name" value="CAPSULAR EXOPOLYSACCHARIDE FAMILY"/>
    <property type="match status" value="1"/>
</dbReference>
<protein>
    <submittedName>
        <fullName evidence="17">Chromosome partitioning protein</fullName>
    </submittedName>
</protein>
<dbReference type="NCBIfam" id="TIGR01007">
    <property type="entry name" value="eps_fam"/>
    <property type="match status" value="1"/>
</dbReference>
<evidence type="ECO:0000256" key="8">
    <source>
        <dbReference type="ARBA" id="ARBA00022741"/>
    </source>
</evidence>
<comment type="catalytic activity">
    <reaction evidence="14">
        <text>L-tyrosyl-[protein] + ATP = O-phospho-L-tyrosyl-[protein] + ADP + H(+)</text>
        <dbReference type="Rhea" id="RHEA:10596"/>
        <dbReference type="Rhea" id="RHEA-COMP:10136"/>
        <dbReference type="Rhea" id="RHEA-COMP:20101"/>
        <dbReference type="ChEBI" id="CHEBI:15378"/>
        <dbReference type="ChEBI" id="CHEBI:30616"/>
        <dbReference type="ChEBI" id="CHEBI:46858"/>
        <dbReference type="ChEBI" id="CHEBI:61978"/>
        <dbReference type="ChEBI" id="CHEBI:456216"/>
    </reaction>
</comment>
<dbReference type="GO" id="GO:0005524">
    <property type="term" value="F:ATP binding"/>
    <property type="evidence" value="ECO:0007669"/>
    <property type="project" value="UniProtKB-KW"/>
</dbReference>
<keyword evidence="9" id="KW-0418">Kinase</keyword>
<evidence type="ECO:0000313" key="18">
    <source>
        <dbReference type="Proteomes" id="UP000321769"/>
    </source>
</evidence>
<evidence type="ECO:0000256" key="2">
    <source>
        <dbReference type="ARBA" id="ARBA00006683"/>
    </source>
</evidence>
<evidence type="ECO:0000256" key="11">
    <source>
        <dbReference type="ARBA" id="ARBA00022989"/>
    </source>
</evidence>
<keyword evidence="5" id="KW-0997">Cell inner membrane</keyword>
<evidence type="ECO:0000256" key="10">
    <source>
        <dbReference type="ARBA" id="ARBA00022840"/>
    </source>
</evidence>
<comment type="caution">
    <text evidence="17">The sequence shown here is derived from an EMBL/GenBank/DDBJ whole genome shotgun (WGS) entry which is preliminary data.</text>
</comment>
<name>A0A512HWI5_9ACTN</name>
<keyword evidence="18" id="KW-1185">Reference proteome</keyword>
<comment type="similarity">
    <text evidence="2">Belongs to the CpsC/CapA family.</text>
</comment>
<proteinExistence type="inferred from homology"/>
<comment type="similarity">
    <text evidence="3">Belongs to the etk/wzc family.</text>
</comment>
<keyword evidence="10" id="KW-0067">ATP-binding</keyword>
<evidence type="ECO:0000313" key="17">
    <source>
        <dbReference type="EMBL" id="GEO89809.1"/>
    </source>
</evidence>
<feature type="domain" description="AAA" evidence="16">
    <location>
        <begin position="274"/>
        <end position="392"/>
    </location>
</feature>
<sequence length="459" mass="48526">MSVMTLRAYVKTIQRHLAVILVLGILGALVGFLHASNTPPTYRATSRVLLTTDLGGSATDIVQGSNYIQNIVSSYVLLANSEMVLEPVIDRLDLDVTPRQLAGSVSASSPLNTVVIDVAVVSGEPEQARRIASAVTRELAAAVSEVSPASKRGDPVIRLTTVGPPSTPTFPIAPNRRNETVLGALVGLALGLGYAFLRRFFGASIREVADIEEVTDLPVLGEIVESGRGDSFIRAVIADRRGLQSESLQGLITSLSFLRVPDGVSSLVITSATPGEAKSSVAAGLAVAVAAGNMRVLLVDCDLRSPSVGLVTGLESAVGVSNVLSGRFEFSTAVQEWIPNLDVLAAGPIPPNPAQLLSSSAMKDLIDHAKAEYDFVILDSAPVLAAADSVWLGHMTDGVLVLARRAKISTGKFVKALEILETGRSPLLGVVLTRARRRHRFRYGSDGVYGKRPRERVDA</sequence>
<keyword evidence="8" id="KW-0547">Nucleotide-binding</keyword>
<dbReference type="AlphaFoldDB" id="A0A512HWI5"/>
<evidence type="ECO:0000256" key="12">
    <source>
        <dbReference type="ARBA" id="ARBA00023136"/>
    </source>
</evidence>
<dbReference type="SUPFAM" id="SSF52540">
    <property type="entry name" value="P-loop containing nucleoside triphosphate hydrolases"/>
    <property type="match status" value="1"/>
</dbReference>
<accession>A0A512HWI5</accession>
<dbReference type="PANTHER" id="PTHR32309">
    <property type="entry name" value="TYROSINE-PROTEIN KINASE"/>
    <property type="match status" value="1"/>
</dbReference>
<evidence type="ECO:0000256" key="3">
    <source>
        <dbReference type="ARBA" id="ARBA00008883"/>
    </source>
</evidence>
<dbReference type="InterPro" id="IPR025669">
    <property type="entry name" value="AAA_dom"/>
</dbReference>
<dbReference type="Proteomes" id="UP000321769">
    <property type="component" value="Unassembled WGS sequence"/>
</dbReference>
<comment type="subcellular location">
    <subcellularLocation>
        <location evidence="1">Cell inner membrane</location>
        <topology evidence="1">Multi-pass membrane protein</topology>
    </subcellularLocation>
</comment>
<dbReference type="CDD" id="cd05387">
    <property type="entry name" value="BY-kinase"/>
    <property type="match status" value="1"/>
</dbReference>
<dbReference type="Gene3D" id="3.40.50.300">
    <property type="entry name" value="P-loop containing nucleotide triphosphate hydrolases"/>
    <property type="match status" value="1"/>
</dbReference>
<keyword evidence="7" id="KW-0812">Transmembrane</keyword>
<evidence type="ECO:0000256" key="1">
    <source>
        <dbReference type="ARBA" id="ARBA00004429"/>
    </source>
</evidence>
<dbReference type="GO" id="GO:0004715">
    <property type="term" value="F:non-membrane spanning protein tyrosine kinase activity"/>
    <property type="evidence" value="ECO:0007669"/>
    <property type="project" value="UniProtKB-EC"/>
</dbReference>
<keyword evidence="6" id="KW-0808">Transferase</keyword>
<dbReference type="InterPro" id="IPR003856">
    <property type="entry name" value="LPS_length_determ_N"/>
</dbReference>
<dbReference type="InterPro" id="IPR027417">
    <property type="entry name" value="P-loop_NTPase"/>
</dbReference>
<keyword evidence="13" id="KW-0829">Tyrosine-protein kinase</keyword>
<evidence type="ECO:0000259" key="15">
    <source>
        <dbReference type="Pfam" id="PF02706"/>
    </source>
</evidence>
<dbReference type="GO" id="GO:0005886">
    <property type="term" value="C:plasma membrane"/>
    <property type="evidence" value="ECO:0007669"/>
    <property type="project" value="UniProtKB-SubCell"/>
</dbReference>
<dbReference type="EMBL" id="BJZQ01000010">
    <property type="protein sequence ID" value="GEO89809.1"/>
    <property type="molecule type" value="Genomic_DNA"/>
</dbReference>
<dbReference type="InterPro" id="IPR050445">
    <property type="entry name" value="Bact_polysacc_biosynth/exp"/>
</dbReference>
<dbReference type="Pfam" id="PF13614">
    <property type="entry name" value="AAA_31"/>
    <property type="match status" value="1"/>
</dbReference>
<gene>
    <name evidence="17" type="ORF">AFL01nite_21360</name>
</gene>
<keyword evidence="4" id="KW-1003">Cell membrane</keyword>
<reference evidence="17 18" key="1">
    <citation type="submission" date="2019-07" db="EMBL/GenBank/DDBJ databases">
        <title>Whole genome shotgun sequence of Aeromicrobium flavum NBRC 107625.</title>
        <authorList>
            <person name="Hosoyama A."/>
            <person name="Uohara A."/>
            <person name="Ohji S."/>
            <person name="Ichikawa N."/>
        </authorList>
    </citation>
    <scope>NUCLEOTIDE SEQUENCE [LARGE SCALE GENOMIC DNA]</scope>
    <source>
        <strain evidence="17 18">NBRC 107625</strain>
    </source>
</reference>
<evidence type="ECO:0000256" key="6">
    <source>
        <dbReference type="ARBA" id="ARBA00022679"/>
    </source>
</evidence>
<evidence type="ECO:0000256" key="14">
    <source>
        <dbReference type="ARBA" id="ARBA00053015"/>
    </source>
</evidence>
<dbReference type="Pfam" id="PF02706">
    <property type="entry name" value="Wzz"/>
    <property type="match status" value="1"/>
</dbReference>